<reference evidence="4" key="4">
    <citation type="submission" date="2019-12" db="UniProtKB">
        <authorList>
            <consortium name="WormBaseParasite"/>
        </authorList>
    </citation>
    <scope>IDENTIFICATION</scope>
</reference>
<evidence type="ECO:0000313" key="5">
    <source>
        <dbReference type="WormBase" id="Bm9458"/>
    </source>
</evidence>
<sequence length="186" mass="20947">MISEEEAPRVLRRERRCPTDTILRIIPVHAKPYVLERLFRSTSHKCLHSKVSIARMTALGIEREGIIGAIVSETVFSREGKQMDNGMMLLDFLLSHLLDKTWAAIVETDDLNSQTWVDGAHLAPFLHLRKEPQHICGLVILLLLSSLTKRMGLIPHIISGPHADSSGLWSLEINPGDDNLARQHPR</sequence>
<reference evidence="1" key="2">
    <citation type="submission" date="2012-12" db="EMBL/GenBank/DDBJ databases">
        <authorList>
            <person name="Gao Y.W."/>
            <person name="Fan S.T."/>
            <person name="Sun H.T."/>
            <person name="Wang Z."/>
            <person name="Gao X.L."/>
            <person name="Li Y.G."/>
            <person name="Wang T.C."/>
            <person name="Zhang K."/>
            <person name="Xu W.W."/>
            <person name="Yu Z.J."/>
            <person name="Xia X.Z."/>
        </authorList>
    </citation>
    <scope>NUCLEOTIDE SEQUENCE</scope>
    <source>
        <strain evidence="1">FR3</strain>
    </source>
</reference>
<reference evidence="2" key="3">
    <citation type="submission" date="2019-04" db="EMBL/GenBank/DDBJ databases">
        <authorList>
            <person name="Howe K."/>
            <person name="Paulini M."/>
            <person name="Williams G."/>
        </authorList>
    </citation>
    <scope>NUCLEOTIDE SEQUENCE [LARGE SCALE GENOMIC DNA]</scope>
    <source>
        <strain evidence="2">FR3</strain>
    </source>
</reference>
<evidence type="ECO:0000313" key="2">
    <source>
        <dbReference type="EMBL" id="VIO97290.1"/>
    </source>
</evidence>
<dbReference type="AlphaFoldDB" id="A0A0J9XRF4"/>
<accession>A0A4E9FRT1</accession>
<proteinExistence type="predicted"/>
<organism evidence="1">
    <name type="scientific">Brugia malayi</name>
    <name type="common">Filarial nematode worm</name>
    <dbReference type="NCBI Taxonomy" id="6279"/>
    <lineage>
        <taxon>Eukaryota</taxon>
        <taxon>Metazoa</taxon>
        <taxon>Ecdysozoa</taxon>
        <taxon>Nematoda</taxon>
        <taxon>Chromadorea</taxon>
        <taxon>Rhabditida</taxon>
        <taxon>Spirurina</taxon>
        <taxon>Spiruromorpha</taxon>
        <taxon>Filarioidea</taxon>
        <taxon>Onchocercidae</taxon>
        <taxon>Brugia</taxon>
    </lineage>
</organism>
<dbReference type="WormBase" id="Bm9458">
    <property type="protein sequence ID" value="BM34129"/>
    <property type="gene ID" value="WBGene00229719"/>
</dbReference>
<protein>
    <submittedName>
        <fullName evidence="1 4">Bm9458</fullName>
    </submittedName>
</protein>
<evidence type="ECO:0000313" key="3">
    <source>
        <dbReference type="Proteomes" id="UP000006672"/>
    </source>
</evidence>
<dbReference type="GeneID" id="66060424"/>
<reference evidence="1 3" key="1">
    <citation type="journal article" date="2007" name="Science">
        <title>Draft genome of the filarial nematode parasite Brugia malayi.</title>
        <authorList>
            <person name="Ghedin E."/>
            <person name="Wang S."/>
            <person name="Spiro D."/>
            <person name="Caler E."/>
            <person name="Zhao Q."/>
            <person name="Crabtree J."/>
            <person name="Allen J.E."/>
            <person name="Delcher A.L."/>
            <person name="Guiliano D.B."/>
            <person name="Miranda-Saavedra D."/>
            <person name="Angiuoli S.V."/>
            <person name="Creasy T."/>
            <person name="Amedeo P."/>
            <person name="Haas B."/>
            <person name="El-Sayed N.M."/>
            <person name="Wortman J.R."/>
            <person name="Feldblyum T."/>
            <person name="Tallon L."/>
            <person name="Schatz M."/>
            <person name="Shumway M."/>
            <person name="Koo H."/>
            <person name="Salzberg S.L."/>
            <person name="Schobel S."/>
            <person name="Pertea M."/>
            <person name="Pop M."/>
            <person name="White O."/>
            <person name="Barton G.J."/>
            <person name="Carlow C.K."/>
            <person name="Crawford M.J."/>
            <person name="Daub J."/>
            <person name="Dimmic M.W."/>
            <person name="Estes C.F."/>
            <person name="Foster J.M."/>
            <person name="Ganatra M."/>
            <person name="Gregory W.F."/>
            <person name="Johnson N.M."/>
            <person name="Jin J."/>
            <person name="Komuniecki R."/>
            <person name="Korf I."/>
            <person name="Kumar S."/>
            <person name="Laney S."/>
            <person name="Li B.W."/>
            <person name="Li W."/>
            <person name="Lindblom T.H."/>
            <person name="Lustigman S."/>
            <person name="Ma D."/>
            <person name="Maina C.V."/>
            <person name="Martin D.M."/>
            <person name="McCarter J.P."/>
            <person name="McReynolds L."/>
            <person name="Mitreva M."/>
            <person name="Nutman T.B."/>
            <person name="Parkinson J."/>
            <person name="Peregrin-Alvarez J.M."/>
            <person name="Poole C."/>
            <person name="Ren Q."/>
            <person name="Saunders L."/>
            <person name="Sluder A.E."/>
            <person name="Smith K."/>
            <person name="Stanke M."/>
            <person name="Unnasch T.R."/>
            <person name="Ware J."/>
            <person name="Wei A.D."/>
            <person name="Weil G."/>
            <person name="Williams D.J."/>
            <person name="Zhang Y."/>
            <person name="Williams S.A."/>
            <person name="Fraser-Liggett C."/>
            <person name="Slatko B."/>
            <person name="Blaxter M.L."/>
            <person name="Scott A.L."/>
        </authorList>
    </citation>
    <scope>NUCLEOTIDE SEQUENCE</scope>
    <source>
        <strain evidence="1 3">FR3</strain>
    </source>
</reference>
<dbReference type="EMBL" id="LN856915">
    <property type="protein sequence ID" value="CDP93989.1"/>
    <property type="molecule type" value="Genomic_DNA"/>
</dbReference>
<accession>A0A0J9XRF4</accession>
<dbReference type="EMBL" id="CAAKNF010000194">
    <property type="protein sequence ID" value="VIO97290.1"/>
    <property type="molecule type" value="Genomic_DNA"/>
</dbReference>
<dbReference type="Proteomes" id="UP000006672">
    <property type="component" value="Unassembled WGS sequence"/>
</dbReference>
<dbReference type="WBParaSite" id="Bm9458.1">
    <property type="protein sequence ID" value="Bm9458.1"/>
    <property type="gene ID" value="WBGene00229719"/>
</dbReference>
<evidence type="ECO:0000313" key="4">
    <source>
        <dbReference type="WBParaSite" id="Bm9458.1"/>
    </source>
</evidence>
<dbReference type="KEGG" id="bmy:BM_BM9458"/>
<keyword evidence="3" id="KW-1185">Reference proteome</keyword>
<evidence type="ECO:0000313" key="1">
    <source>
        <dbReference type="EMBL" id="CDP93989.1"/>
    </source>
</evidence>
<name>A0A0J9XRF4_BRUMA</name>
<dbReference type="CTD" id="66060424"/>
<gene>
    <name evidence="1 4 5" type="ORF">Bm9458</name>
    <name evidence="2" type="ORF">BM_BM9458</name>
    <name evidence="1" type="ORF">BM_Bm9458</name>
</gene>
<dbReference type="RefSeq" id="XP_042936959.1">
    <property type="nucleotide sequence ID" value="XM_043081025.1"/>
</dbReference>